<sequence length="389" mass="41003">MDADRDPIVVVGYARTPVCEFGESFAGVPAESLGAVAAEAALERAGLSPVDADEWIIGTVGSSASDRCMSRLVAAEAGGLPSSTAIDVSRQCGASMHAVMIAAHELLGGGVDIVVTGGVENMTREALRDQASPGRISRTGHLPPVLDQAFQSTAMGLSAERIAGRYRLSRRDQDVYAVESQRRAQEALDDGAVEKEIVPLLLPFDGQGDLLIDTDEHPRADVTVETLSCLAPMYTTDGTVTAGNACGVNDAGSALVLMRASVARRRRLDPLAELVDFVRISHDPDRMPWLSSPAIDAVLGRNRIRPQDLRWVELHESFAASALATIRESRLEDQTVNPLGGAIAWGHPVGATGAILTARTIANLDSGQLGLATMPLDTGTGVAGLWRGL</sequence>
<dbReference type="SUPFAM" id="SSF53901">
    <property type="entry name" value="Thiolase-like"/>
    <property type="match status" value="2"/>
</dbReference>
<dbReference type="AlphaFoldDB" id="K6V7K7"/>
<dbReference type="EC" id="2.3.1.9" evidence="2"/>
<dbReference type="InterPro" id="IPR002155">
    <property type="entry name" value="Thiolase"/>
</dbReference>
<accession>K6V7K7</accession>
<dbReference type="Proteomes" id="UP000008495">
    <property type="component" value="Unassembled WGS sequence"/>
</dbReference>
<evidence type="ECO:0000256" key="6">
    <source>
        <dbReference type="RuleBase" id="RU003557"/>
    </source>
</evidence>
<dbReference type="InterPro" id="IPR020617">
    <property type="entry name" value="Thiolase_C"/>
</dbReference>
<comment type="similarity">
    <text evidence="1 6">Belongs to the thiolase-like superfamily. Thiolase family.</text>
</comment>
<dbReference type="PANTHER" id="PTHR18919:SF107">
    <property type="entry name" value="ACETYL-COA ACETYLTRANSFERASE, CYTOSOLIC"/>
    <property type="match status" value="1"/>
</dbReference>
<keyword evidence="3 6" id="KW-0808">Transferase</keyword>
<evidence type="ECO:0000256" key="2">
    <source>
        <dbReference type="ARBA" id="ARBA00012705"/>
    </source>
</evidence>
<dbReference type="CDD" id="cd00751">
    <property type="entry name" value="thiolase"/>
    <property type="match status" value="1"/>
</dbReference>
<protein>
    <recommendedName>
        <fullName evidence="5">Probable acetyl-CoA acetyltransferase</fullName>
        <ecNumber evidence="2">2.3.1.9</ecNumber>
    </recommendedName>
</protein>
<dbReference type="PANTHER" id="PTHR18919">
    <property type="entry name" value="ACETYL-COA C-ACYLTRANSFERASE"/>
    <property type="match status" value="1"/>
</dbReference>
<dbReference type="InterPro" id="IPR016039">
    <property type="entry name" value="Thiolase-like"/>
</dbReference>
<reference evidence="9 10" key="1">
    <citation type="submission" date="2012-08" db="EMBL/GenBank/DDBJ databases">
        <title>Whole genome shotgun sequence of Austwickia chelonae NBRC 105200.</title>
        <authorList>
            <person name="Yoshida I."/>
            <person name="Hosoyama A."/>
            <person name="Tsuchikane K."/>
            <person name="Katsumata H."/>
            <person name="Ando Y."/>
            <person name="Ohji S."/>
            <person name="Hamada M."/>
            <person name="Tamura T."/>
            <person name="Yamazoe A."/>
            <person name="Yamazaki S."/>
            <person name="Fujita N."/>
        </authorList>
    </citation>
    <scope>NUCLEOTIDE SEQUENCE [LARGE SCALE GENOMIC DNA]</scope>
    <source>
        <strain evidence="9 10">NBRC 105200</strain>
    </source>
</reference>
<evidence type="ECO:0000256" key="4">
    <source>
        <dbReference type="ARBA" id="ARBA00023315"/>
    </source>
</evidence>
<proteinExistence type="inferred from homology"/>
<dbReference type="Pfam" id="PF00108">
    <property type="entry name" value="Thiolase_N"/>
    <property type="match status" value="1"/>
</dbReference>
<dbReference type="NCBIfam" id="TIGR01930">
    <property type="entry name" value="AcCoA-C-Actrans"/>
    <property type="match status" value="1"/>
</dbReference>
<dbReference type="InterPro" id="IPR020613">
    <property type="entry name" value="Thiolase_CS"/>
</dbReference>
<dbReference type="OrthoDB" id="1402717at2"/>
<evidence type="ECO:0000313" key="10">
    <source>
        <dbReference type="Proteomes" id="UP000008495"/>
    </source>
</evidence>
<feature type="domain" description="Thiolase N-terminal" evidence="7">
    <location>
        <begin position="8"/>
        <end position="260"/>
    </location>
</feature>
<comment type="caution">
    <text evidence="9">The sequence shown here is derived from an EMBL/GenBank/DDBJ whole genome shotgun (WGS) entry which is preliminary data.</text>
</comment>
<evidence type="ECO:0000259" key="8">
    <source>
        <dbReference type="Pfam" id="PF02803"/>
    </source>
</evidence>
<dbReference type="InterPro" id="IPR020616">
    <property type="entry name" value="Thiolase_N"/>
</dbReference>
<evidence type="ECO:0000256" key="5">
    <source>
        <dbReference type="ARBA" id="ARBA00040529"/>
    </source>
</evidence>
<name>K6V7K7_9MICO</name>
<evidence type="ECO:0000313" key="9">
    <source>
        <dbReference type="EMBL" id="GAB78213.1"/>
    </source>
</evidence>
<gene>
    <name evidence="9" type="ORF">AUCHE_08_04580</name>
</gene>
<dbReference type="Gene3D" id="3.40.47.10">
    <property type="match status" value="1"/>
</dbReference>
<dbReference type="PIRSF" id="PIRSF000429">
    <property type="entry name" value="Ac-CoA_Ac_transf"/>
    <property type="match status" value="1"/>
</dbReference>
<evidence type="ECO:0000256" key="3">
    <source>
        <dbReference type="ARBA" id="ARBA00022679"/>
    </source>
</evidence>
<dbReference type="eggNOG" id="COG0183">
    <property type="taxonomic scope" value="Bacteria"/>
</dbReference>
<evidence type="ECO:0000259" key="7">
    <source>
        <dbReference type="Pfam" id="PF00108"/>
    </source>
</evidence>
<keyword evidence="10" id="KW-1185">Reference proteome</keyword>
<dbReference type="GO" id="GO:0003985">
    <property type="term" value="F:acetyl-CoA C-acetyltransferase activity"/>
    <property type="evidence" value="ECO:0007669"/>
    <property type="project" value="UniProtKB-EC"/>
</dbReference>
<dbReference type="EMBL" id="BAGZ01000008">
    <property type="protein sequence ID" value="GAB78213.1"/>
    <property type="molecule type" value="Genomic_DNA"/>
</dbReference>
<dbReference type="STRING" id="100225.SAMN05421595_0728"/>
<dbReference type="PROSITE" id="PS00737">
    <property type="entry name" value="THIOLASE_2"/>
    <property type="match status" value="1"/>
</dbReference>
<dbReference type="Pfam" id="PF02803">
    <property type="entry name" value="Thiolase_C"/>
    <property type="match status" value="1"/>
</dbReference>
<feature type="domain" description="Thiolase C-terminal" evidence="8">
    <location>
        <begin position="269"/>
        <end position="384"/>
    </location>
</feature>
<organism evidence="9 10">
    <name type="scientific">Austwickia chelonae NBRC 105200</name>
    <dbReference type="NCBI Taxonomy" id="1184607"/>
    <lineage>
        <taxon>Bacteria</taxon>
        <taxon>Bacillati</taxon>
        <taxon>Actinomycetota</taxon>
        <taxon>Actinomycetes</taxon>
        <taxon>Micrococcales</taxon>
        <taxon>Dermatophilaceae</taxon>
        <taxon>Austwickia</taxon>
    </lineage>
</organism>
<evidence type="ECO:0000256" key="1">
    <source>
        <dbReference type="ARBA" id="ARBA00010982"/>
    </source>
</evidence>
<keyword evidence="4 6" id="KW-0012">Acyltransferase</keyword>